<dbReference type="EMBL" id="JAVFWL010000001">
    <property type="protein sequence ID" value="KAK6726413.1"/>
    <property type="molecule type" value="Genomic_DNA"/>
</dbReference>
<keyword evidence="2" id="KW-1185">Reference proteome</keyword>
<evidence type="ECO:0000313" key="1">
    <source>
        <dbReference type="EMBL" id="KAK6726413.1"/>
    </source>
</evidence>
<evidence type="ECO:0008006" key="3">
    <source>
        <dbReference type="Google" id="ProtNLM"/>
    </source>
</evidence>
<reference evidence="1 2" key="1">
    <citation type="submission" date="2023-08" db="EMBL/GenBank/DDBJ databases">
        <title>A Necator americanus chromosomal reference genome.</title>
        <authorList>
            <person name="Ilik V."/>
            <person name="Petrzelkova K.J."/>
            <person name="Pardy F."/>
            <person name="Fuh T."/>
            <person name="Niatou-Singa F.S."/>
            <person name="Gouil Q."/>
            <person name="Baker L."/>
            <person name="Ritchie M.E."/>
            <person name="Jex A.R."/>
            <person name="Gazzola D."/>
            <person name="Li H."/>
            <person name="Toshio Fujiwara R."/>
            <person name="Zhan B."/>
            <person name="Aroian R.V."/>
            <person name="Pafco B."/>
            <person name="Schwarz E.M."/>
        </authorList>
    </citation>
    <scope>NUCLEOTIDE SEQUENCE [LARGE SCALE GENOMIC DNA]</scope>
    <source>
        <strain evidence="1 2">Aroian</strain>
        <tissue evidence="1">Whole animal</tissue>
    </source>
</reference>
<accession>A0ABR1BMA7</accession>
<protein>
    <recommendedName>
        <fullName evidence="3">Reverse transcriptase domain-containing protein</fullName>
    </recommendedName>
</protein>
<evidence type="ECO:0000313" key="2">
    <source>
        <dbReference type="Proteomes" id="UP001303046"/>
    </source>
</evidence>
<sequence length="66" mass="7660">MDLEYADDAVICEESSSKLQHVSLSSNLAYELRLRTEKNNQMRVSSRLRTGIRVDRQPIELVDEFC</sequence>
<organism evidence="1 2">
    <name type="scientific">Necator americanus</name>
    <name type="common">Human hookworm</name>
    <dbReference type="NCBI Taxonomy" id="51031"/>
    <lineage>
        <taxon>Eukaryota</taxon>
        <taxon>Metazoa</taxon>
        <taxon>Ecdysozoa</taxon>
        <taxon>Nematoda</taxon>
        <taxon>Chromadorea</taxon>
        <taxon>Rhabditida</taxon>
        <taxon>Rhabditina</taxon>
        <taxon>Rhabditomorpha</taxon>
        <taxon>Strongyloidea</taxon>
        <taxon>Ancylostomatidae</taxon>
        <taxon>Bunostominae</taxon>
        <taxon>Necator</taxon>
    </lineage>
</organism>
<dbReference type="Proteomes" id="UP001303046">
    <property type="component" value="Unassembled WGS sequence"/>
</dbReference>
<gene>
    <name evidence="1" type="primary">Necator_chrI.g745</name>
    <name evidence="1" type="ORF">RB195_004623</name>
</gene>
<comment type="caution">
    <text evidence="1">The sequence shown here is derived from an EMBL/GenBank/DDBJ whole genome shotgun (WGS) entry which is preliminary data.</text>
</comment>
<name>A0ABR1BMA7_NECAM</name>
<proteinExistence type="predicted"/>